<dbReference type="RefSeq" id="WP_209693970.1">
    <property type="nucleotide sequence ID" value="NZ_BAAAVU010000026.1"/>
</dbReference>
<dbReference type="InterPro" id="IPR036291">
    <property type="entry name" value="NAD(P)-bd_dom_sf"/>
</dbReference>
<dbReference type="EMBL" id="JAGINT010000001">
    <property type="protein sequence ID" value="MBP2351001.1"/>
    <property type="molecule type" value="Genomic_DNA"/>
</dbReference>
<reference evidence="3 4" key="1">
    <citation type="submission" date="2021-03" db="EMBL/GenBank/DDBJ databases">
        <title>Sequencing the genomes of 1000 actinobacteria strains.</title>
        <authorList>
            <person name="Klenk H.-P."/>
        </authorList>
    </citation>
    <scope>NUCLEOTIDE SEQUENCE [LARGE SCALE GENOMIC DNA]</scope>
    <source>
        <strain evidence="3 4">DSM 18824</strain>
    </source>
</reference>
<comment type="similarity">
    <text evidence="2">Belongs to the short-chain dehydrogenases/reductases (SDR) family.</text>
</comment>
<dbReference type="Proteomes" id="UP000755585">
    <property type="component" value="Unassembled WGS sequence"/>
</dbReference>
<dbReference type="PRINTS" id="PR00081">
    <property type="entry name" value="GDHRDH"/>
</dbReference>
<dbReference type="Pfam" id="PF00106">
    <property type="entry name" value="adh_short"/>
    <property type="match status" value="1"/>
</dbReference>
<keyword evidence="4" id="KW-1185">Reference proteome</keyword>
<dbReference type="PANTHER" id="PTHR43157:SF31">
    <property type="entry name" value="PHOSPHATIDYLINOSITOL-GLYCAN BIOSYNTHESIS CLASS F PROTEIN"/>
    <property type="match status" value="1"/>
</dbReference>
<sequence length="287" mass="30104">MTSGQEGQATGWTVLVTGGTGGIGKATAAGLAALGARVAITGRDRGRAEAAAAEIRAATGGQVDVFVADLTSQAEVRRMAADVLADLPRIDVLVNNVGGYWNTRHVTADGLERTFALNHLAPFLLTGLLLERLGDSGAGRVVTVSSGAHYGARINFEDLQAERSYSGERAYGQSKLANILFTRELAKRLHGTTVTANALHPGVVRTSFGGEDPSSVQRVLVPLLWPFLKSPARGAATSIHLASAPGLEHVSGQYFVNGKPKASSSRSHDEADARRLWEISEELVAAG</sequence>
<proteinExistence type="inferred from homology"/>
<organism evidence="3 4">
    <name type="scientific">Kribbella aluminosa</name>
    <dbReference type="NCBI Taxonomy" id="416017"/>
    <lineage>
        <taxon>Bacteria</taxon>
        <taxon>Bacillati</taxon>
        <taxon>Actinomycetota</taxon>
        <taxon>Actinomycetes</taxon>
        <taxon>Propionibacteriales</taxon>
        <taxon>Kribbellaceae</taxon>
        <taxon>Kribbella</taxon>
    </lineage>
</organism>
<comment type="caution">
    <text evidence="3">The sequence shown here is derived from an EMBL/GenBank/DDBJ whole genome shotgun (WGS) entry which is preliminary data.</text>
</comment>
<dbReference type="Gene3D" id="3.40.50.720">
    <property type="entry name" value="NAD(P)-binding Rossmann-like Domain"/>
    <property type="match status" value="1"/>
</dbReference>
<accession>A0ABS4UH91</accession>
<gene>
    <name evidence="3" type="ORF">JOF29_002084</name>
</gene>
<dbReference type="PANTHER" id="PTHR43157">
    <property type="entry name" value="PHOSPHATIDYLINOSITOL-GLYCAN BIOSYNTHESIS CLASS F PROTEIN-RELATED"/>
    <property type="match status" value="1"/>
</dbReference>
<dbReference type="PRINTS" id="PR00080">
    <property type="entry name" value="SDRFAMILY"/>
</dbReference>
<keyword evidence="1" id="KW-0560">Oxidoreductase</keyword>
<dbReference type="SUPFAM" id="SSF51735">
    <property type="entry name" value="NAD(P)-binding Rossmann-fold domains"/>
    <property type="match status" value="1"/>
</dbReference>
<dbReference type="InterPro" id="IPR002347">
    <property type="entry name" value="SDR_fam"/>
</dbReference>
<protein>
    <submittedName>
        <fullName evidence="3">NAD(P)-dependent dehydrogenase (Short-subunit alcohol dehydrogenase family)</fullName>
    </submittedName>
</protein>
<name>A0ABS4UH91_9ACTN</name>
<evidence type="ECO:0000256" key="1">
    <source>
        <dbReference type="ARBA" id="ARBA00023002"/>
    </source>
</evidence>
<evidence type="ECO:0000313" key="3">
    <source>
        <dbReference type="EMBL" id="MBP2351001.1"/>
    </source>
</evidence>
<evidence type="ECO:0000313" key="4">
    <source>
        <dbReference type="Proteomes" id="UP000755585"/>
    </source>
</evidence>
<evidence type="ECO:0000256" key="2">
    <source>
        <dbReference type="RuleBase" id="RU000363"/>
    </source>
</evidence>